<name>A0A9J7CTR9_MUSDO</name>
<feature type="compositionally biased region" description="Basic and acidic residues" evidence="1">
    <location>
        <begin position="869"/>
        <end position="880"/>
    </location>
</feature>
<protein>
    <submittedName>
        <fullName evidence="4">Uncharacterized protein LOC101898197 isoform X1</fullName>
    </submittedName>
</protein>
<dbReference type="VEuPathDB" id="VectorBase:MDOMA2_018731"/>
<organism evidence="3 4">
    <name type="scientific">Musca domestica</name>
    <name type="common">House fly</name>
    <dbReference type="NCBI Taxonomy" id="7370"/>
    <lineage>
        <taxon>Eukaryota</taxon>
        <taxon>Metazoa</taxon>
        <taxon>Ecdysozoa</taxon>
        <taxon>Arthropoda</taxon>
        <taxon>Hexapoda</taxon>
        <taxon>Insecta</taxon>
        <taxon>Pterygota</taxon>
        <taxon>Neoptera</taxon>
        <taxon>Endopterygota</taxon>
        <taxon>Diptera</taxon>
        <taxon>Brachycera</taxon>
        <taxon>Muscomorpha</taxon>
        <taxon>Muscoidea</taxon>
        <taxon>Muscidae</taxon>
        <taxon>Musca</taxon>
    </lineage>
</organism>
<feature type="compositionally biased region" description="Acidic residues" evidence="1">
    <location>
        <begin position="774"/>
        <end position="790"/>
    </location>
</feature>
<evidence type="ECO:0000256" key="2">
    <source>
        <dbReference type="SAM" id="SignalP"/>
    </source>
</evidence>
<keyword evidence="3" id="KW-1185">Reference proteome</keyword>
<dbReference type="OrthoDB" id="7736742at2759"/>
<feature type="chain" id="PRO_5039936084" evidence="2">
    <location>
        <begin position="22"/>
        <end position="967"/>
    </location>
</feature>
<reference evidence="4" key="1">
    <citation type="submission" date="2025-08" db="UniProtKB">
        <authorList>
            <consortium name="RefSeq"/>
        </authorList>
    </citation>
    <scope>IDENTIFICATION</scope>
    <source>
        <strain evidence="4">Aabys</strain>
        <tissue evidence="4">Whole body</tissue>
    </source>
</reference>
<dbReference type="RefSeq" id="XP_005184354.3">
    <property type="nucleotide sequence ID" value="XM_005184297.4"/>
</dbReference>
<proteinExistence type="predicted"/>
<dbReference type="GeneID" id="101898197"/>
<evidence type="ECO:0000313" key="3">
    <source>
        <dbReference type="Proteomes" id="UP001652621"/>
    </source>
</evidence>
<dbReference type="AlphaFoldDB" id="A0A9J7CTR9"/>
<dbReference type="PANTHER" id="PTHR46145">
    <property type="entry name" value="HEPARANASE"/>
    <property type="match status" value="1"/>
</dbReference>
<feature type="compositionally biased region" description="Polar residues" evidence="1">
    <location>
        <begin position="795"/>
        <end position="806"/>
    </location>
</feature>
<keyword evidence="2" id="KW-0732">Signal</keyword>
<dbReference type="Proteomes" id="UP001652621">
    <property type="component" value="Unplaced"/>
</dbReference>
<feature type="signal peptide" evidence="2">
    <location>
        <begin position="1"/>
        <end position="21"/>
    </location>
</feature>
<dbReference type="GO" id="GO:0031012">
    <property type="term" value="C:extracellular matrix"/>
    <property type="evidence" value="ECO:0007669"/>
    <property type="project" value="TreeGrafter"/>
</dbReference>
<dbReference type="GO" id="GO:0005615">
    <property type="term" value="C:extracellular space"/>
    <property type="evidence" value="ECO:0007669"/>
    <property type="project" value="TreeGrafter"/>
</dbReference>
<feature type="region of interest" description="Disordered" evidence="1">
    <location>
        <begin position="859"/>
        <end position="886"/>
    </location>
</feature>
<evidence type="ECO:0000313" key="4">
    <source>
        <dbReference type="RefSeq" id="XP_005184354.3"/>
    </source>
</evidence>
<feature type="region of interest" description="Disordered" evidence="1">
    <location>
        <begin position="764"/>
        <end position="840"/>
    </location>
</feature>
<gene>
    <name evidence="4" type="primary">LOC101898197</name>
</gene>
<evidence type="ECO:0000256" key="1">
    <source>
        <dbReference type="SAM" id="MobiDB-lite"/>
    </source>
</evidence>
<dbReference type="KEGG" id="mde:101898197"/>
<dbReference type="PANTHER" id="PTHR46145:SF4">
    <property type="entry name" value="HEPARANASE"/>
    <property type="match status" value="1"/>
</dbReference>
<accession>A0A9J7CTR9</accession>
<sequence length="967" mass="110556">MAWKRFIIYLSIALCAKFANADIMVQLNINRPVNDVSDKFVSFTMKPEDLYEALDGSHRKSITRMASMLSHSHLKFVGDYYFATKKNTKLRNPTKIVWKGFNKWTRALDWTMVIPVPYTPNDWDPMHSLKILNNSQAVGITDCIWQLGTDFGTSAATDYVNELKTFNLMVDSFRDADNNWQIMGADISSGSSPDETRRYIEMSRNLNTAFGWVESPDTFLGNSLSAVLKEQDPALKVLFKEKVPVWLTLPENHNSLMMSMMDEELNEGLDWAQTMGDAAHGGFNTIFKHMSLSDLENPKFSFFVTALFKKIMGSRVFDAKPLTGLFGRNNKLYTHCANNVSGGLAFMVINKQEMTLTISVRSTTKLRDTELWKYALTMDDDRVLLNNKRVNINSTLLPEIKRKSGQSSVQLKTPGLSVTFFVLPNVNMEHCVFTEIEEENISNEPESEEIEVEKVKRYSSTDRLLKELIKEAARTPLGRNKKYRSRRSLDVVNERQKRFILEDTIAAGTEGLKTLADSIKLPENLRFPLKRDVFTPSKRKQAMEWLEKLFNEPLNMDLPLLRRTARNSDTYNGPFFMTRDGKKTAFVKKITEIKKPDKKLNKLTFDDLEFDEEKFFKNVGFQTEPDYIKIPEGDVFLQNIANINGDDLVDEELQIETGKQTRNLEKFKTNKDVVSEMKPLRLLPTEFYEALPQLSSSQPIMANNMNLGTSLNSLLFSENYNKPFGKDKVNVFGKNFEELFNKDADFNEDSLKENAEEFAQAQLKISEKNKESQNTDEDSSDEDSKEDEQSEASNKPKSTPFSNFMSGNIFGETNKNNKNGVDVDDADQSTTPNSHGLGNVKTKFDELPWWDLSPLRSKRSVDTETPTDPVHKNLVDHDDQPIGSASNLFPRRMRAFEHKVDEAVRSTRSETDNEIDSMGKKLMKTFKGQVSKIVDILSQHVNEWYSSLTKQLESSTNEIANEVYRKS</sequence>